<dbReference type="InterPro" id="IPR002888">
    <property type="entry name" value="2Fe-2S-bd"/>
</dbReference>
<keyword evidence="4" id="KW-0285">Flavoprotein</keyword>
<evidence type="ECO:0000256" key="8">
    <source>
        <dbReference type="ARBA" id="ARBA00023002"/>
    </source>
</evidence>
<accession>A0AAD7XQG4</accession>
<organism evidence="16 17">
    <name type="scientific">Chrysophaeum taylorii</name>
    <dbReference type="NCBI Taxonomy" id="2483200"/>
    <lineage>
        <taxon>Eukaryota</taxon>
        <taxon>Sar</taxon>
        <taxon>Stramenopiles</taxon>
        <taxon>Ochrophyta</taxon>
        <taxon>Pelagophyceae</taxon>
        <taxon>Pelagomonadales</taxon>
        <taxon>Pelagomonadaceae</taxon>
        <taxon>Chrysophaeum</taxon>
    </lineage>
</organism>
<dbReference type="Gene3D" id="3.30.465.10">
    <property type="match status" value="1"/>
</dbReference>
<comment type="cofactor">
    <cofactor evidence="13">
        <name>Mo-molybdopterin</name>
        <dbReference type="ChEBI" id="CHEBI:71302"/>
    </cofactor>
    <text evidence="13">Binds 1 Mo-molybdopterin (Mo-MPT) cofactor per subunit.</text>
</comment>
<evidence type="ECO:0000256" key="2">
    <source>
        <dbReference type="ARBA" id="ARBA00006849"/>
    </source>
</evidence>
<evidence type="ECO:0000256" key="7">
    <source>
        <dbReference type="ARBA" id="ARBA00022827"/>
    </source>
</evidence>
<dbReference type="InterPro" id="IPR000674">
    <property type="entry name" value="Ald_Oxase/Xan_DH_a/b"/>
</dbReference>
<dbReference type="EMBL" id="JAQMWT010000021">
    <property type="protein sequence ID" value="KAJ8613814.1"/>
    <property type="molecule type" value="Genomic_DNA"/>
</dbReference>
<keyword evidence="10 13" id="KW-0411">Iron-sulfur</keyword>
<feature type="binding site" evidence="12">
    <location>
        <begin position="270"/>
        <end position="278"/>
    </location>
    <ligand>
        <name>FAD</name>
        <dbReference type="ChEBI" id="CHEBI:57692"/>
    </ligand>
</feature>
<dbReference type="Pfam" id="PF02738">
    <property type="entry name" value="MoCoBD_1"/>
    <property type="match status" value="1"/>
</dbReference>
<dbReference type="SMART" id="SM01008">
    <property type="entry name" value="Ald_Xan_dh_C"/>
    <property type="match status" value="1"/>
</dbReference>
<dbReference type="SMART" id="SM01092">
    <property type="entry name" value="CO_deh_flav_C"/>
    <property type="match status" value="1"/>
</dbReference>
<evidence type="ECO:0000256" key="1">
    <source>
        <dbReference type="ARBA" id="ARBA00001974"/>
    </source>
</evidence>
<dbReference type="Pfam" id="PF01799">
    <property type="entry name" value="Fer2_2"/>
    <property type="match status" value="1"/>
</dbReference>
<feature type="binding site" evidence="13">
    <location>
        <position position="820"/>
    </location>
    <ligand>
        <name>Mo-molybdopterin</name>
        <dbReference type="ChEBI" id="CHEBI:71302"/>
    </ligand>
    <ligandPart>
        <name>Mo</name>
        <dbReference type="ChEBI" id="CHEBI:28685"/>
    </ligandPart>
</feature>
<dbReference type="Gene3D" id="1.10.150.120">
    <property type="entry name" value="[2Fe-2S]-binding domain"/>
    <property type="match status" value="1"/>
</dbReference>
<keyword evidence="3 13" id="KW-0500">Molybdenum</keyword>
<evidence type="ECO:0000313" key="17">
    <source>
        <dbReference type="Proteomes" id="UP001230188"/>
    </source>
</evidence>
<feature type="binding site" evidence="13">
    <location>
        <position position="110"/>
    </location>
    <ligand>
        <name>[2Fe-2S] cluster</name>
        <dbReference type="ChEBI" id="CHEBI:190135"/>
        <label>1</label>
    </ligand>
</feature>
<dbReference type="PANTHER" id="PTHR11908:SF132">
    <property type="entry name" value="ALDEHYDE OXIDASE 1-RELATED"/>
    <property type="match status" value="1"/>
</dbReference>
<dbReference type="PROSITE" id="PS00197">
    <property type="entry name" value="2FE2S_FER_1"/>
    <property type="match status" value="1"/>
</dbReference>
<comment type="cofactor">
    <cofactor evidence="1 12">
        <name>FAD</name>
        <dbReference type="ChEBI" id="CHEBI:57692"/>
    </cofactor>
</comment>
<gene>
    <name evidence="16" type="ORF">CTAYLR_004932</name>
</gene>
<feature type="active site" description="Proton acceptor" evidence="11">
    <location>
        <position position="1306"/>
    </location>
</feature>
<keyword evidence="17" id="KW-1185">Reference proteome</keyword>
<dbReference type="PANTHER" id="PTHR11908">
    <property type="entry name" value="XANTHINE DEHYDROGENASE"/>
    <property type="match status" value="1"/>
</dbReference>
<dbReference type="Pfam" id="PF00111">
    <property type="entry name" value="Fer2"/>
    <property type="match status" value="1"/>
</dbReference>
<dbReference type="SUPFAM" id="SSF56003">
    <property type="entry name" value="Molybdenum cofactor-binding domain"/>
    <property type="match status" value="1"/>
</dbReference>
<dbReference type="SUPFAM" id="SSF54665">
    <property type="entry name" value="CO dehydrogenase molybdoprotein N-domain-like"/>
    <property type="match status" value="1"/>
</dbReference>
<dbReference type="InterPro" id="IPR016169">
    <property type="entry name" value="FAD-bd_PCMH_sub2"/>
</dbReference>
<keyword evidence="8" id="KW-0560">Oxidoreductase</keyword>
<feature type="binding site" evidence="13">
    <location>
        <position position="1132"/>
    </location>
    <ligand>
        <name>Mo-molybdopterin</name>
        <dbReference type="ChEBI" id="CHEBI:71302"/>
    </ligand>
    <ligandPart>
        <name>Mo</name>
        <dbReference type="ChEBI" id="CHEBI:28685"/>
    </ligandPart>
</feature>
<comment type="similarity">
    <text evidence="2">Belongs to the xanthine dehydrogenase family.</text>
</comment>
<feature type="binding site" evidence="13">
    <location>
        <position position="123"/>
    </location>
    <ligand>
        <name>[2Fe-2S] cluster</name>
        <dbReference type="ChEBI" id="CHEBI:190135"/>
        <label>1</label>
    </ligand>
</feature>
<evidence type="ECO:0000256" key="5">
    <source>
        <dbReference type="ARBA" id="ARBA00022714"/>
    </source>
</evidence>
<feature type="binding site" evidence="12">
    <location>
        <position position="430"/>
    </location>
    <ligand>
        <name>FAD</name>
        <dbReference type="ChEBI" id="CHEBI:57692"/>
    </ligand>
</feature>
<feature type="binding site" evidence="13">
    <location>
        <position position="163"/>
    </location>
    <ligand>
        <name>[2Fe-2S] cluster</name>
        <dbReference type="ChEBI" id="CHEBI:190135"/>
        <label>2</label>
    </ligand>
</feature>
<feature type="domain" description="2Fe-2S ferredoxin-type" evidence="14">
    <location>
        <begin position="63"/>
        <end position="141"/>
    </location>
</feature>
<dbReference type="Pfam" id="PF00941">
    <property type="entry name" value="FAD_binding_5"/>
    <property type="match status" value="1"/>
</dbReference>
<dbReference type="GO" id="GO:0071949">
    <property type="term" value="F:FAD binding"/>
    <property type="evidence" value="ECO:0007669"/>
    <property type="project" value="InterPro"/>
</dbReference>
<dbReference type="InterPro" id="IPR036856">
    <property type="entry name" value="Ald_Oxase/Xan_DH_a/b_sf"/>
</dbReference>
<dbReference type="SUPFAM" id="SSF56176">
    <property type="entry name" value="FAD-binding/transporter-associated domain-like"/>
    <property type="match status" value="1"/>
</dbReference>
<keyword evidence="5 13" id="KW-0001">2Fe-2S</keyword>
<dbReference type="InterPro" id="IPR001041">
    <property type="entry name" value="2Fe-2S_ferredoxin-type"/>
</dbReference>
<comment type="caution">
    <text evidence="16">The sequence shown here is derived from an EMBL/GenBank/DDBJ whole genome shotgun (WGS) entry which is preliminary data.</text>
</comment>
<dbReference type="Proteomes" id="UP001230188">
    <property type="component" value="Unassembled WGS sequence"/>
</dbReference>
<dbReference type="InterPro" id="IPR046867">
    <property type="entry name" value="AldOxase/xan_DH_MoCoBD2"/>
</dbReference>
<dbReference type="InterPro" id="IPR036884">
    <property type="entry name" value="2Fe-2S-bd_dom_sf"/>
</dbReference>
<evidence type="ECO:0000259" key="15">
    <source>
        <dbReference type="PROSITE" id="PS51387"/>
    </source>
</evidence>
<evidence type="ECO:0000256" key="3">
    <source>
        <dbReference type="ARBA" id="ARBA00022505"/>
    </source>
</evidence>
<dbReference type="PIRSF" id="PIRSF000127">
    <property type="entry name" value="Xanthine_DH"/>
    <property type="match status" value="1"/>
</dbReference>
<evidence type="ECO:0000256" key="4">
    <source>
        <dbReference type="ARBA" id="ARBA00022630"/>
    </source>
</evidence>
<protein>
    <recommendedName>
        <fullName evidence="18">Aldehyde oxidase</fullName>
    </recommendedName>
</protein>
<sequence>MVFFVKGVDLLVVGAKVIAVCVSCVVLWKYFSRRIDKLEEENNESSSIENNIKEATEPLSPRSVVVVTVNGVVHRIENPSPRLTLLSWLRDSLKLTGSKIGCGEGGCGACTVIENDAHAINSCLRLVVACDGMSITTIEGLGSKASGYSEEQIALADGNGSQCGFCSPGWSVAMRGLRNEGEVTAERIERDLDGNICRCTGYRPIVESFKNAFADVELAAEPCRSVATGKPCGGLCGVVDKVRGLSYVAPTTLKELYGLVDGLSYEPVELVGGATATIGVSKYYGDCLGPPWEGGLLTSGARLVATKSVPELCEISATRDRLVVGAATTISELAKTLESYEGSQKLAVGARHLRRVANHQVRNSATWAGNLVLAARASGFISDVLAAFCVLDATIKASRVVRGRRETARRSAEELVRDIRENRCAGCVILSMSVVLDDDDDDDKRSFAYADKVSARHSNAHAIANCGLAVVLRASGKVATARCVLGGVADKAARALVKSVVGKFLDNSTVQVALREIRAACDSPDSYEADLAVGLAYKGLLGATAPDLPLLRSALLSLAADRPVTSASQHVSGADNIDNAPASVGRVKLAARLQASGEAAYATDVDAVAGELHAHFAIVNSKNLSSGAGALATLDVAKALRVPGCVDVITSANLAARYGSVGTLGDDDDPLLYGIGDDVFVGARVAIAVATDYAAAIQAARAVVVSVAAKEAASYGRLVDPATALAAHFGGAGKDAASRTCRGVRGKWRKIGLPRPGHLEVRDSRVCVEHVGRRREKSRDAVEVRGTLRTAQTKHFHMETHAARAVPLEDAVLEVYSSSQDNALAQTTIAGVLAYPEHKIVVKCRRAGGGFGGKLTLHLAAASAVSVVAEKHGVACRLHAERRDDMNSTGGREPSTCAYAATIDPTTLELQTYAVDFELTAGVATSDATGSGSMAVAWSDNVYLAAHHIARTSAIQTRAPRNTSMRSPGVLQSHATHELAMVHLAHALKKPIHEVQEASFYAVGDATPYGNVLGENGFNYTVPKLWANAKPRYLLRRDAVDAFNTANKYKKRGVYLMPTKFTIGLSDWKIPAFVVIYSDGTVDVTTGGAEIGQGLYTKVAACAAKTLGCDIDLVRVCATATDKVPNSTCTGGSGTSESACNAAILACQTLADRLATYVEESTTWTDAVSAALGDGVELAATGYNNLNTGQEFDYATYGVGLAEVEVDVITGEVGVVEMSLHLDQGTSLNSEIDLGQIEGGCMMALGFFFTEVNVVDPKTGAQSAQGTWEYKPPMISDIPLNLNVTMLPNTPNACDVSVLRSKASGEPPMQCAAAMFFAAREAVSAAREALAGNTDFFSLPIPATPEAIRTACLLADDNLVVHI</sequence>
<dbReference type="InterPro" id="IPR016166">
    <property type="entry name" value="FAD-bd_PCMH"/>
</dbReference>
<dbReference type="SUPFAM" id="SSF55447">
    <property type="entry name" value="CO dehydrogenase flavoprotein C-terminal domain-like"/>
    <property type="match status" value="1"/>
</dbReference>
<comment type="cofactor">
    <cofactor evidence="13">
        <name>[2Fe-2S] cluster</name>
        <dbReference type="ChEBI" id="CHEBI:190135"/>
    </cofactor>
    <text evidence="13">Binds 2 [2Fe-2S] clusters.</text>
</comment>
<proteinExistence type="inferred from homology"/>
<dbReference type="Pfam" id="PF20256">
    <property type="entry name" value="MoCoBD_2"/>
    <property type="match status" value="1"/>
</dbReference>
<feature type="binding site" evidence="13">
    <location>
        <position position="166"/>
    </location>
    <ligand>
        <name>[2Fe-2S] cluster</name>
        <dbReference type="ChEBI" id="CHEBI:190135"/>
        <label>2</label>
    </ligand>
</feature>
<dbReference type="InterPro" id="IPR012675">
    <property type="entry name" value="Beta-grasp_dom_sf"/>
</dbReference>
<reference evidence="16" key="1">
    <citation type="submission" date="2023-01" db="EMBL/GenBank/DDBJ databases">
        <title>Metagenome sequencing of chrysophaentin producing Chrysophaeum taylorii.</title>
        <authorList>
            <person name="Davison J."/>
            <person name="Bewley C."/>
        </authorList>
    </citation>
    <scope>NUCLEOTIDE SEQUENCE</scope>
    <source>
        <strain evidence="16">NIES-1699</strain>
    </source>
</reference>
<dbReference type="PROSITE" id="PS51387">
    <property type="entry name" value="FAD_PCMH"/>
    <property type="match status" value="1"/>
</dbReference>
<evidence type="ECO:0000313" key="16">
    <source>
        <dbReference type="EMBL" id="KAJ8613814.1"/>
    </source>
</evidence>
<dbReference type="Gene3D" id="3.90.1170.50">
    <property type="entry name" value="Aldehyde oxidase/xanthine dehydrogenase, a/b hammerhead"/>
    <property type="match status" value="1"/>
</dbReference>
<keyword evidence="6 13" id="KW-0479">Metal-binding</keyword>
<dbReference type="InterPro" id="IPR005107">
    <property type="entry name" value="CO_DH_flav_C"/>
</dbReference>
<dbReference type="SUPFAM" id="SSF47741">
    <property type="entry name" value="CO dehydrogenase ISP C-domain like"/>
    <property type="match status" value="1"/>
</dbReference>
<feature type="binding site" evidence="13">
    <location>
        <position position="851"/>
    </location>
    <ligand>
        <name>Mo-molybdopterin</name>
        <dbReference type="ChEBI" id="CHEBI:71302"/>
    </ligand>
    <ligandPart>
        <name>Mo</name>
        <dbReference type="ChEBI" id="CHEBI:28685"/>
    </ligandPart>
</feature>
<feature type="binding site" evidence="13">
    <location>
        <position position="197"/>
    </location>
    <ligand>
        <name>[2Fe-2S] cluster</name>
        <dbReference type="ChEBI" id="CHEBI:190135"/>
        <label>2</label>
    </ligand>
</feature>
<dbReference type="InterPro" id="IPR008274">
    <property type="entry name" value="AldOxase/xan_DH_MoCoBD1"/>
</dbReference>
<evidence type="ECO:0000256" key="10">
    <source>
        <dbReference type="ARBA" id="ARBA00023014"/>
    </source>
</evidence>
<dbReference type="GO" id="GO:0005506">
    <property type="term" value="F:iron ion binding"/>
    <property type="evidence" value="ECO:0007669"/>
    <property type="project" value="InterPro"/>
</dbReference>
<name>A0AAD7XQG4_9STRA</name>
<evidence type="ECO:0000256" key="9">
    <source>
        <dbReference type="ARBA" id="ARBA00023004"/>
    </source>
</evidence>
<feature type="binding site" evidence="13">
    <location>
        <position position="199"/>
    </location>
    <ligand>
        <name>[2Fe-2S] cluster</name>
        <dbReference type="ChEBI" id="CHEBI:190135"/>
        <label>2</label>
    </ligand>
</feature>
<evidence type="ECO:0000256" key="6">
    <source>
        <dbReference type="ARBA" id="ARBA00022723"/>
    </source>
</evidence>
<dbReference type="Gene3D" id="3.10.20.30">
    <property type="match status" value="1"/>
</dbReference>
<dbReference type="GO" id="GO:0016491">
    <property type="term" value="F:oxidoreductase activity"/>
    <property type="evidence" value="ECO:0007669"/>
    <property type="project" value="UniProtKB-KW"/>
</dbReference>
<dbReference type="GO" id="GO:0051537">
    <property type="term" value="F:2 iron, 2 sulfur cluster binding"/>
    <property type="evidence" value="ECO:0007669"/>
    <property type="project" value="UniProtKB-KW"/>
</dbReference>
<feature type="domain" description="FAD-binding PCMH-type" evidence="15">
    <location>
        <begin position="240"/>
        <end position="439"/>
    </location>
</feature>
<dbReference type="InterPro" id="IPR036318">
    <property type="entry name" value="FAD-bd_PCMH-like_sf"/>
</dbReference>
<dbReference type="InterPro" id="IPR036010">
    <property type="entry name" value="2Fe-2S_ferredoxin-like_sf"/>
</dbReference>
<dbReference type="Pfam" id="PF01315">
    <property type="entry name" value="Ald_Xan_dh_C"/>
    <property type="match status" value="1"/>
</dbReference>
<dbReference type="Gene3D" id="3.30.390.50">
    <property type="entry name" value="CO dehydrogenase flavoprotein, C-terminal domain"/>
    <property type="match status" value="1"/>
</dbReference>
<dbReference type="FunFam" id="3.30.365.10:FF:000001">
    <property type="entry name" value="Xanthine dehydrogenase oxidase"/>
    <property type="match status" value="1"/>
</dbReference>
<evidence type="ECO:0000256" key="12">
    <source>
        <dbReference type="PIRSR" id="PIRSR000127-2"/>
    </source>
</evidence>
<dbReference type="PROSITE" id="PS51085">
    <property type="entry name" value="2FE2S_FER_2"/>
    <property type="match status" value="1"/>
</dbReference>
<evidence type="ECO:0000256" key="11">
    <source>
        <dbReference type="PIRSR" id="PIRSR000127-1"/>
    </source>
</evidence>
<keyword evidence="7 12" id="KW-0274">FAD</keyword>
<evidence type="ECO:0000256" key="13">
    <source>
        <dbReference type="PIRSR" id="PIRSR000127-3"/>
    </source>
</evidence>
<evidence type="ECO:0008006" key="18">
    <source>
        <dbReference type="Google" id="ProtNLM"/>
    </source>
</evidence>
<dbReference type="InterPro" id="IPR002346">
    <property type="entry name" value="Mopterin_DH_FAD-bd"/>
</dbReference>
<dbReference type="InterPro" id="IPR036683">
    <property type="entry name" value="CO_DH_flav_C_dom_sf"/>
</dbReference>
<dbReference type="InterPro" id="IPR006058">
    <property type="entry name" value="2Fe2S_fd_BS"/>
</dbReference>
<evidence type="ECO:0000259" key="14">
    <source>
        <dbReference type="PROSITE" id="PS51085"/>
    </source>
</evidence>
<feature type="binding site" evidence="13">
    <location>
        <position position="966"/>
    </location>
    <ligand>
        <name>Mo-molybdopterin</name>
        <dbReference type="ChEBI" id="CHEBI:71302"/>
    </ligand>
    <ligandPart>
        <name>Mo</name>
        <dbReference type="ChEBI" id="CHEBI:28685"/>
    </ligandPart>
</feature>
<dbReference type="InterPro" id="IPR037165">
    <property type="entry name" value="AldOxase/xan_DH_Mopterin-bd_sf"/>
</dbReference>
<dbReference type="InterPro" id="IPR016208">
    <property type="entry name" value="Ald_Oxase/xanthine_DH-like"/>
</dbReference>
<dbReference type="Gene3D" id="3.30.365.10">
    <property type="entry name" value="Aldehyde oxidase/xanthine dehydrogenase, molybdopterin binding domain"/>
    <property type="match status" value="4"/>
</dbReference>
<keyword evidence="9 13" id="KW-0408">Iron</keyword>
<feature type="binding site" evidence="13">
    <location>
        <position position="102"/>
    </location>
    <ligand>
        <name>[2Fe-2S] cluster</name>
        <dbReference type="ChEBI" id="CHEBI:190135"/>
        <label>1</label>
    </ligand>
</feature>
<dbReference type="SUPFAM" id="SSF54292">
    <property type="entry name" value="2Fe-2S ferredoxin-like"/>
    <property type="match status" value="1"/>
</dbReference>
<feature type="binding site" evidence="12">
    <location>
        <position position="452"/>
    </location>
    <ligand>
        <name>FAD</name>
        <dbReference type="ChEBI" id="CHEBI:57692"/>
    </ligand>
</feature>
<feature type="binding site" evidence="13">
    <location>
        <position position="107"/>
    </location>
    <ligand>
        <name>[2Fe-2S] cluster</name>
        <dbReference type="ChEBI" id="CHEBI:190135"/>
        <label>1</label>
    </ligand>
</feature>
<dbReference type="Pfam" id="PF03450">
    <property type="entry name" value="CO_deh_flav_C"/>
    <property type="match status" value="1"/>
</dbReference>